<protein>
    <submittedName>
        <fullName evidence="2">Uncharacterized protein</fullName>
    </submittedName>
</protein>
<evidence type="ECO:0000313" key="2">
    <source>
        <dbReference type="EMBL" id="PWI69970.1"/>
    </source>
</evidence>
<evidence type="ECO:0000256" key="1">
    <source>
        <dbReference type="SAM" id="MobiDB-lite"/>
    </source>
</evidence>
<evidence type="ECO:0000313" key="3">
    <source>
        <dbReference type="Proteomes" id="UP000245956"/>
    </source>
</evidence>
<name>A0A2U3E636_PURLI</name>
<comment type="caution">
    <text evidence="2">The sequence shown here is derived from an EMBL/GenBank/DDBJ whole genome shotgun (WGS) entry which is preliminary data.</text>
</comment>
<feature type="region of interest" description="Disordered" evidence="1">
    <location>
        <begin position="168"/>
        <end position="196"/>
    </location>
</feature>
<proteinExistence type="predicted"/>
<organism evidence="2 3">
    <name type="scientific">Purpureocillium lilacinum</name>
    <name type="common">Paecilomyces lilacinus</name>
    <dbReference type="NCBI Taxonomy" id="33203"/>
    <lineage>
        <taxon>Eukaryota</taxon>
        <taxon>Fungi</taxon>
        <taxon>Dikarya</taxon>
        <taxon>Ascomycota</taxon>
        <taxon>Pezizomycotina</taxon>
        <taxon>Sordariomycetes</taxon>
        <taxon>Hypocreomycetidae</taxon>
        <taxon>Hypocreales</taxon>
        <taxon>Ophiocordycipitaceae</taxon>
        <taxon>Purpureocillium</taxon>
    </lineage>
</organism>
<reference evidence="2 3" key="1">
    <citation type="journal article" date="2016" name="Front. Microbiol.">
        <title>Genome and transcriptome sequences reveal the specific parasitism of the nematophagous Purpureocillium lilacinum 36-1.</title>
        <authorList>
            <person name="Xie J."/>
            <person name="Li S."/>
            <person name="Mo C."/>
            <person name="Xiao X."/>
            <person name="Peng D."/>
            <person name="Wang G."/>
            <person name="Xiao Y."/>
        </authorList>
    </citation>
    <scope>NUCLEOTIDE SEQUENCE [LARGE SCALE GENOMIC DNA]</scope>
    <source>
        <strain evidence="2 3">36-1</strain>
    </source>
</reference>
<accession>A0A2U3E636</accession>
<dbReference type="Proteomes" id="UP000245956">
    <property type="component" value="Unassembled WGS sequence"/>
</dbReference>
<dbReference type="EMBL" id="LCWV01000010">
    <property type="protein sequence ID" value="PWI69970.1"/>
    <property type="molecule type" value="Genomic_DNA"/>
</dbReference>
<sequence length="196" mass="21177">MMPLLPEKYVAPSSIQGSTGTHVRVRRTFARVGWSGPDSAGLEISHRRELASSQWVCGPQLQPPGTSIAPELCPAGHDTMHHHRVGSTGLEKSVPRMRRKSTFGELSVLGLPVKPPEPECLVLDIHGQGTPAARSTCQQMVFDQPEDQGVPGICDAVLAGPPTRTRANMMSGKASSSRPENAECRGMRHKASETRR</sequence>
<dbReference type="AlphaFoldDB" id="A0A2U3E636"/>
<gene>
    <name evidence="2" type="ORF">PCL_00114</name>
</gene>
<feature type="compositionally biased region" description="Basic and acidic residues" evidence="1">
    <location>
        <begin position="180"/>
        <end position="196"/>
    </location>
</feature>
<feature type="compositionally biased region" description="Polar residues" evidence="1">
    <location>
        <begin position="168"/>
        <end position="179"/>
    </location>
</feature>